<reference evidence="2 3" key="1">
    <citation type="journal article" date="2015" name="Environ. Microbiol.">
        <title>Metagenome sequence of Elaphomyces granulatus from sporocarp tissue reveals Ascomycota ectomycorrhizal fingerprints of genome expansion and a Proteobacteria-rich microbiome.</title>
        <authorList>
            <person name="Quandt C.A."/>
            <person name="Kohler A."/>
            <person name="Hesse C.N."/>
            <person name="Sharpton T.J."/>
            <person name="Martin F."/>
            <person name="Spatafora J.W."/>
        </authorList>
    </citation>
    <scope>NUCLEOTIDE SEQUENCE [LARGE SCALE GENOMIC DNA]</scope>
    <source>
        <strain evidence="2 3">OSC145934</strain>
    </source>
</reference>
<gene>
    <name evidence="2" type="ORF">Egran_01359</name>
</gene>
<organism evidence="2 3">
    <name type="scientific">Elaphomyces granulatus</name>
    <dbReference type="NCBI Taxonomy" id="519963"/>
    <lineage>
        <taxon>Eukaryota</taxon>
        <taxon>Fungi</taxon>
        <taxon>Dikarya</taxon>
        <taxon>Ascomycota</taxon>
        <taxon>Pezizomycotina</taxon>
        <taxon>Eurotiomycetes</taxon>
        <taxon>Eurotiomycetidae</taxon>
        <taxon>Eurotiales</taxon>
        <taxon>Elaphomycetaceae</taxon>
        <taxon>Elaphomyces</taxon>
    </lineage>
</organism>
<comment type="caution">
    <text evidence="2">The sequence shown here is derived from an EMBL/GenBank/DDBJ whole genome shotgun (WGS) entry which is preliminary data.</text>
</comment>
<sequence>MFKDTYCNASDLRRQCSLPNRTLSSACPKNVDKTDDQRYRRLPPLPQVDPLPPGPFDHIPSYVCPSSPISLQDEFPAKSSWQPSENVVSTTSLASTMDESLRESFVVQKAFGWPDISAAEIMSLVAPKNAHRKPPLQQVCERKRNRSVAFGEFGEQRERHRIAEGNRRKNLSQLHRELDTRVDDFFLERAGWNPAKNLPQSKEQIVQGAIFLIDFLNLIITHLLEQEKQAISPQLSGKLRSYLGYIHLNLHQQNRMGTVKQDNDAPIEPTRAKRPQLKSFEDIFRSPKKETIGLQTTQQKLLPGLSGFCDEVVAVGAETLNSSSDLLQIGPSQTHPSGNRFLRSGPPRASPSQ</sequence>
<keyword evidence="3" id="KW-1185">Reference proteome</keyword>
<dbReference type="AlphaFoldDB" id="A0A232M388"/>
<protein>
    <submittedName>
        <fullName evidence="2">Uncharacterized protein</fullName>
    </submittedName>
</protein>
<dbReference type="OrthoDB" id="4526539at2759"/>
<feature type="region of interest" description="Disordered" evidence="1">
    <location>
        <begin position="324"/>
        <end position="353"/>
    </location>
</feature>
<proteinExistence type="predicted"/>
<dbReference type="EMBL" id="NPHW01002714">
    <property type="protein sequence ID" value="OXV10880.1"/>
    <property type="molecule type" value="Genomic_DNA"/>
</dbReference>
<evidence type="ECO:0000313" key="2">
    <source>
        <dbReference type="EMBL" id="OXV10880.1"/>
    </source>
</evidence>
<evidence type="ECO:0000313" key="3">
    <source>
        <dbReference type="Proteomes" id="UP000243515"/>
    </source>
</evidence>
<accession>A0A232M388</accession>
<name>A0A232M388_9EURO</name>
<evidence type="ECO:0000256" key="1">
    <source>
        <dbReference type="SAM" id="MobiDB-lite"/>
    </source>
</evidence>
<dbReference type="Proteomes" id="UP000243515">
    <property type="component" value="Unassembled WGS sequence"/>
</dbReference>
<feature type="compositionally biased region" description="Polar residues" evidence="1">
    <location>
        <begin position="324"/>
        <end position="337"/>
    </location>
</feature>